<feature type="region of interest" description="Disordered" evidence="1">
    <location>
        <begin position="491"/>
        <end position="510"/>
    </location>
</feature>
<name>A0A395M7Q1_9HYPO</name>
<feature type="region of interest" description="Disordered" evidence="1">
    <location>
        <begin position="233"/>
        <end position="255"/>
    </location>
</feature>
<feature type="chain" id="PRO_5017447451" description="C2H2-type domain-containing protein" evidence="2">
    <location>
        <begin position="19"/>
        <end position="1188"/>
    </location>
</feature>
<dbReference type="Pfam" id="PF12013">
    <property type="entry name" value="OrsD"/>
    <property type="match status" value="2"/>
</dbReference>
<proteinExistence type="predicted"/>
<evidence type="ECO:0000256" key="1">
    <source>
        <dbReference type="SAM" id="MobiDB-lite"/>
    </source>
</evidence>
<sequence>MHLNCVLTALSLAAIAVAAPGDRGRYNIPGLGARKQAILNAGGNTLDIAIAMLEDEHMQTNYKYDLGPSNPIYPFMLLSQYRILVCQACQYACLANEAATHLAKTHPRVEPGTRRRLVDDIKRIPDVLRRRVELSQLQYPPPSTEPFPCLAPPSSDVLKCRRCSFCVRQVQVMQRHCAQIHDWINPRGKGRPSTGYPPADPLPWTEGVACQRFFPSREGSKWFQVNIQANGRADKLRARPSPKKPQETPQALTPDASAHLQQVIDREAQYREALGQPRTSTKDKVTDTFAGTSLWLDRTQWPSIYRGARRDILRALIRLPNRQSLAADYILGEGNSEGTPSFVSPREDEQKISCIMRALDLVIDRCEDTVRCTSHNLLCWLLSSRLKSRREIAFNLVAERSSEIKYRRTQKQFLAFVLRIYRMAGDCRREVMDMTIKPEISTQLDRIWEHTAWNHLDVSKGTWPVEEKQGSPLVGIRYDLMDSQSVDIPLQARTLTRSDGEGDAEDDEIDDENIEAWELEDDEDDEDAESDCDDSGYYDDIGENVARTPEDLFPGLSGGSAISILGEFLEVLFQLCIKLSTEPFLNGQPSSTLLIYFSGILGFSADCQRFQLARQYCTKLSAMIYIQRILFLEQALPLHRYQFIGIPQRQETDAFDNLDKIRAKYMVLGSQYPLAELISLRDFGRNVARNEPPSVLFHWSNDSETISHMAIQITMNDFRKLPDYFITQAEVLCDRLMFGIQPDIDLSRVKDDISSSKSGHSFINHPDNSLESAYLELLVYAYTAGRTGLAHNGIWRWHAIIAYLKLVSKMEEQLAGGLYTACGQTPRIRELLSLEFENGLNASCGIYVWGGYMVYVIRHHKAKRLTNREFYVVRFLPVRLGHVLFKYLVYIRRVADLLYCEQLGADRSTQQCLQTRLLFHNNGRPWPTSRLTDIITKATSELWRQSINVRIYRQLAIAVTEKHVREVYTPFNSNSDLHDYYDNTEAGERRQQQVIRLCEELNVLLCLLCPAAIKPGVDQVKHHYRNRHRTVGAQLQEVIAFAGSFTPSGSQAQTLRDPTDESDEALLPADGSPPIAGLETYAGFSCKSCRHLTRDRSNRDRHQILARHHEEEGYGEEEEEEEEEKEETEKGYKSIATEGSPRKVLDRRGGPNPPWPPWKQQEQQEQQLDRGLRRSRSRRRATKAREKL</sequence>
<accession>A0A395M7Q1</accession>
<dbReference type="InterPro" id="IPR013087">
    <property type="entry name" value="Znf_C2H2_type"/>
</dbReference>
<reference evidence="4 5" key="1">
    <citation type="journal article" date="2018" name="PLoS Pathog.">
        <title>Evolution of structural diversity of trichothecenes, a family of toxins produced by plant pathogenic and entomopathogenic fungi.</title>
        <authorList>
            <person name="Proctor R.H."/>
            <person name="McCormick S.P."/>
            <person name="Kim H.S."/>
            <person name="Cardoza R.E."/>
            <person name="Stanley A.M."/>
            <person name="Lindo L."/>
            <person name="Kelly A."/>
            <person name="Brown D.W."/>
            <person name="Lee T."/>
            <person name="Vaughan M.M."/>
            <person name="Alexander N.J."/>
            <person name="Busman M."/>
            <person name="Gutierrez S."/>
        </authorList>
    </citation>
    <scope>NUCLEOTIDE SEQUENCE [LARGE SCALE GENOMIC DNA]</scope>
    <source>
        <strain evidence="4 5">NRRL 13405</strain>
    </source>
</reference>
<feature type="compositionally biased region" description="Basic residues" evidence="1">
    <location>
        <begin position="1173"/>
        <end position="1182"/>
    </location>
</feature>
<organism evidence="4 5">
    <name type="scientific">Fusarium flagelliforme</name>
    <dbReference type="NCBI Taxonomy" id="2675880"/>
    <lineage>
        <taxon>Eukaryota</taxon>
        <taxon>Fungi</taxon>
        <taxon>Dikarya</taxon>
        <taxon>Ascomycota</taxon>
        <taxon>Pezizomycotina</taxon>
        <taxon>Sordariomycetes</taxon>
        <taxon>Hypocreomycetidae</taxon>
        <taxon>Hypocreales</taxon>
        <taxon>Nectriaceae</taxon>
        <taxon>Fusarium</taxon>
        <taxon>Fusarium incarnatum-equiseti species complex</taxon>
    </lineage>
</organism>
<dbReference type="AlphaFoldDB" id="A0A395M7Q1"/>
<evidence type="ECO:0000259" key="3">
    <source>
        <dbReference type="PROSITE" id="PS00028"/>
    </source>
</evidence>
<keyword evidence="5" id="KW-1185">Reference proteome</keyword>
<dbReference type="InterPro" id="IPR022698">
    <property type="entry name" value="OrsD"/>
</dbReference>
<protein>
    <recommendedName>
        <fullName evidence="3">C2H2-type domain-containing protein</fullName>
    </recommendedName>
</protein>
<dbReference type="EMBL" id="PXXK01000495">
    <property type="protein sequence ID" value="RFN43880.1"/>
    <property type="molecule type" value="Genomic_DNA"/>
</dbReference>
<dbReference type="Proteomes" id="UP000265631">
    <property type="component" value="Unassembled WGS sequence"/>
</dbReference>
<evidence type="ECO:0000313" key="5">
    <source>
        <dbReference type="Proteomes" id="UP000265631"/>
    </source>
</evidence>
<feature type="compositionally biased region" description="Basic and acidic residues" evidence="1">
    <location>
        <begin position="1140"/>
        <end position="1149"/>
    </location>
</feature>
<gene>
    <name evidence="4" type="ORF">FIE12Z_11893</name>
</gene>
<dbReference type="PROSITE" id="PS00028">
    <property type="entry name" value="ZINC_FINGER_C2H2_1"/>
    <property type="match status" value="1"/>
</dbReference>
<feature type="compositionally biased region" description="Polar residues" evidence="1">
    <location>
        <begin position="1046"/>
        <end position="1056"/>
    </location>
</feature>
<keyword evidence="2" id="KW-0732">Signal</keyword>
<feature type="region of interest" description="Disordered" evidence="1">
    <location>
        <begin position="1046"/>
        <end position="1074"/>
    </location>
</feature>
<evidence type="ECO:0000313" key="4">
    <source>
        <dbReference type="EMBL" id="RFN43880.1"/>
    </source>
</evidence>
<feature type="compositionally biased region" description="Acidic residues" evidence="1">
    <location>
        <begin position="1113"/>
        <end position="1126"/>
    </location>
</feature>
<feature type="domain" description="C2H2-type" evidence="3">
    <location>
        <begin position="160"/>
        <end position="181"/>
    </location>
</feature>
<evidence type="ECO:0000256" key="2">
    <source>
        <dbReference type="SAM" id="SignalP"/>
    </source>
</evidence>
<feature type="compositionally biased region" description="Acidic residues" evidence="1">
    <location>
        <begin position="501"/>
        <end position="510"/>
    </location>
</feature>
<dbReference type="SMART" id="SM00355">
    <property type="entry name" value="ZnF_C2H2"/>
    <property type="match status" value="4"/>
</dbReference>
<feature type="signal peptide" evidence="2">
    <location>
        <begin position="1"/>
        <end position="18"/>
    </location>
</feature>
<dbReference type="STRING" id="2594813.A0A395M7Q1"/>
<comment type="caution">
    <text evidence="4">The sequence shown here is derived from an EMBL/GenBank/DDBJ whole genome shotgun (WGS) entry which is preliminary data.</text>
</comment>
<feature type="region of interest" description="Disordered" evidence="1">
    <location>
        <begin position="1106"/>
        <end position="1188"/>
    </location>
</feature>